<organism evidence="3 4">
    <name type="scientific">Xanthomonas campestris pv. phaseoli</name>
    <dbReference type="NCBI Taxonomy" id="317013"/>
    <lineage>
        <taxon>Bacteria</taxon>
        <taxon>Pseudomonadati</taxon>
        <taxon>Pseudomonadota</taxon>
        <taxon>Gammaproteobacteria</taxon>
        <taxon>Lysobacterales</taxon>
        <taxon>Lysobacteraceae</taxon>
        <taxon>Xanthomonas</taxon>
    </lineage>
</organism>
<accession>A0AB38E3X5</accession>
<evidence type="ECO:0000256" key="1">
    <source>
        <dbReference type="SAM" id="MobiDB-lite"/>
    </source>
</evidence>
<name>A0AB38E3X5_XANCH</name>
<comment type="caution">
    <text evidence="3">The sequence shown here is derived from an EMBL/GenBank/DDBJ whole genome shotgun (WGS) entry which is preliminary data.</text>
</comment>
<evidence type="ECO:0000313" key="3">
    <source>
        <dbReference type="EMBL" id="SON92262.1"/>
    </source>
</evidence>
<dbReference type="AlphaFoldDB" id="A0AB38E3X5"/>
<evidence type="ECO:0000313" key="2">
    <source>
        <dbReference type="EMBL" id="SON86890.1"/>
    </source>
</evidence>
<dbReference type="Proteomes" id="UP000234166">
    <property type="component" value="Unassembled WGS sequence"/>
</dbReference>
<proteinExistence type="predicted"/>
<protein>
    <submittedName>
        <fullName evidence="3">Uncharacterized protein</fullName>
    </submittedName>
</protein>
<evidence type="ECO:0000313" key="4">
    <source>
        <dbReference type="Proteomes" id="UP000234166"/>
    </source>
</evidence>
<evidence type="ECO:0000313" key="5">
    <source>
        <dbReference type="Proteomes" id="UP000234181"/>
    </source>
</evidence>
<feature type="region of interest" description="Disordered" evidence="1">
    <location>
        <begin position="1"/>
        <end position="31"/>
    </location>
</feature>
<dbReference type="EMBL" id="OCYS01000131">
    <property type="protein sequence ID" value="SON92262.1"/>
    <property type="molecule type" value="Genomic_DNA"/>
</dbReference>
<gene>
    <name evidence="2" type="ORF">XAP6984_770082</name>
    <name evidence="3" type="ORF">XAP7430_730084</name>
</gene>
<reference evidence="4 5" key="1">
    <citation type="submission" date="2017-10" db="EMBL/GenBank/DDBJ databases">
        <authorList>
            <person name="Regsiter A."/>
            <person name="William W."/>
        </authorList>
    </citation>
    <scope>NUCLEOTIDE SEQUENCE [LARGE SCALE GENOMIC DNA]</scope>
    <source>
        <strain evidence="2 5">CFBP6984</strain>
        <strain evidence="3 4">CFBP7430</strain>
    </source>
</reference>
<feature type="compositionally biased region" description="Low complexity" evidence="1">
    <location>
        <begin position="15"/>
        <end position="28"/>
    </location>
</feature>
<sequence>MATGVATQRTGPGGSTAQTSTPTSQSSSVPRSLAAACAPSRLSKATPVSPTTYLVSSPSRVVSCILKIGTASVPPTRSFCVVMRDSSSESILRGTGIRLLPGGSADNPTLARSCVQSRESAGGPDCQDATQEGRKKITAASLRKRAQCTRVSYIRDVQPHQSMPCVTNRDVSRSRTPVGVHLRSAQACAGGVSAGAMREPAARPSRVVG</sequence>
<dbReference type="Proteomes" id="UP000234181">
    <property type="component" value="Unassembled WGS sequence"/>
</dbReference>
<keyword evidence="5" id="KW-1185">Reference proteome</keyword>
<dbReference type="EMBL" id="OCYT01000136">
    <property type="protein sequence ID" value="SON86890.1"/>
    <property type="molecule type" value="Genomic_DNA"/>
</dbReference>